<accession>A0A199VKK9</accession>
<feature type="region of interest" description="Disordered" evidence="2">
    <location>
        <begin position="20"/>
        <end position="49"/>
    </location>
</feature>
<evidence type="ECO:0000313" key="4">
    <source>
        <dbReference type="EMBL" id="OAY77629.1"/>
    </source>
</evidence>
<dbReference type="STRING" id="4615.A0A199VKK9"/>
<evidence type="ECO:0000256" key="1">
    <source>
        <dbReference type="ARBA" id="ARBA00022676"/>
    </source>
</evidence>
<gene>
    <name evidence="4" type="ORF">ACMD2_13452</name>
</gene>
<dbReference type="PANTHER" id="PTHR47778">
    <property type="entry name" value="BNAA05G14870D PROTEIN"/>
    <property type="match status" value="1"/>
</dbReference>
<keyword evidence="1" id="KW-0808">Transferase</keyword>
<feature type="compositionally biased region" description="Basic residues" evidence="2">
    <location>
        <begin position="523"/>
        <end position="532"/>
    </location>
</feature>
<organism evidence="4 5">
    <name type="scientific">Ananas comosus</name>
    <name type="common">Pineapple</name>
    <name type="synonym">Ananas ananas</name>
    <dbReference type="NCBI Taxonomy" id="4615"/>
    <lineage>
        <taxon>Eukaryota</taxon>
        <taxon>Viridiplantae</taxon>
        <taxon>Streptophyta</taxon>
        <taxon>Embryophyta</taxon>
        <taxon>Tracheophyta</taxon>
        <taxon>Spermatophyta</taxon>
        <taxon>Magnoliopsida</taxon>
        <taxon>Liliopsida</taxon>
        <taxon>Poales</taxon>
        <taxon>Bromeliaceae</taxon>
        <taxon>Bromelioideae</taxon>
        <taxon>Ananas</taxon>
    </lineage>
</organism>
<name>A0A199VKK9_ANACO</name>
<dbReference type="PANTHER" id="PTHR47778:SF2">
    <property type="entry name" value="GLYCOSYL TRANSFERASE FAMILY 1 DOMAIN-CONTAINING PROTEIN"/>
    <property type="match status" value="1"/>
</dbReference>
<evidence type="ECO:0000313" key="5">
    <source>
        <dbReference type="Proteomes" id="UP000092600"/>
    </source>
</evidence>
<reference evidence="4 5" key="1">
    <citation type="journal article" date="2016" name="DNA Res.">
        <title>The draft genome of MD-2 pineapple using hybrid error correction of long reads.</title>
        <authorList>
            <person name="Redwan R.M."/>
            <person name="Saidin A."/>
            <person name="Kumar S.V."/>
        </authorList>
    </citation>
    <scope>NUCLEOTIDE SEQUENCE [LARGE SCALE GENOMIC DNA]</scope>
    <source>
        <strain evidence="5">cv. MD2</strain>
        <tissue evidence="4">Leaf</tissue>
    </source>
</reference>
<comment type="caution">
    <text evidence="4">The sequence shown here is derived from an EMBL/GenBank/DDBJ whole genome shotgun (WGS) entry which is preliminary data.</text>
</comment>
<dbReference type="AlphaFoldDB" id="A0A199VKK9"/>
<feature type="compositionally biased region" description="Basic residues" evidence="2">
    <location>
        <begin position="164"/>
        <end position="184"/>
    </location>
</feature>
<dbReference type="CDD" id="cd03801">
    <property type="entry name" value="GT4_PimA-like"/>
    <property type="match status" value="1"/>
</dbReference>
<feature type="region of interest" description="Disordered" evidence="2">
    <location>
        <begin position="494"/>
        <end position="532"/>
    </location>
</feature>
<dbReference type="GO" id="GO:0016757">
    <property type="term" value="F:glycosyltransferase activity"/>
    <property type="evidence" value="ECO:0007669"/>
    <property type="project" value="UniProtKB-KW"/>
</dbReference>
<dbReference type="Pfam" id="PF00534">
    <property type="entry name" value="Glycos_transf_1"/>
    <property type="match status" value="1"/>
</dbReference>
<dbReference type="Gene3D" id="3.40.50.2000">
    <property type="entry name" value="Glycogen Phosphorylase B"/>
    <property type="match status" value="1"/>
</dbReference>
<dbReference type="InterPro" id="IPR001296">
    <property type="entry name" value="Glyco_trans_1"/>
</dbReference>
<keyword evidence="1" id="KW-0328">Glycosyltransferase</keyword>
<evidence type="ECO:0000256" key="2">
    <source>
        <dbReference type="SAM" id="MobiDB-lite"/>
    </source>
</evidence>
<dbReference type="Proteomes" id="UP000092600">
    <property type="component" value="Unassembled WGS sequence"/>
</dbReference>
<sequence length="725" mass="80828">MEDSDLNGKLLRQMPVRTSGNLKSTLSGRSSSRFSPSYRRLNSSRTPRRESKGLFGRLQWLRSNRVVLWLSLIALWAYVGFHVQSKWAHSDHRKAEFVGYKSKTGSAKLEEDKRIGTASFSVNATISSATKEPVIADGKKDADSSNFGVSLGKQDGQGPAHQNAPKKKRKTSERRRKAPGKAKKVVTENITSETEDGMVPKRNTSYGLIVGPFDKTEDAILGWNANKRKGTCNRKGEFARIVWSRSFVLVFHELSMTGAPLSMMELATEILSCGGTVSAVVLSRKGGLMEELDNRGIKVLRDRADFSFKTAMKADLVIAGSAVCSSWLEQYLLHFPSASNRILWWIMENRQEYFDRSKHLLNRVKMLAFLSASQSKQWLSWCDEEHIQLSSQPMIVPLSVNDELAFVAGIPCSLNTPAFSVEKMLEKRNLLRKAVRKEMGLADNNVLIMTLSSINAGKGQRLLLESALLVAEHNVSLKEIKYDDLLEEKKLTQVSSVNQTTTEPELNKQGNDVDQSNSTNVTPKKKKRKHSKLVNTLSLRNHARENVAQGAHRNLLSEREDGQEQNLKVLIGSVGSKSNKVPYVKQILRFISRHPSLSKLVLWTRSTTHVAPLYAAADVYVINAQGIGETFGRVTIEAMAFGLPVLGTDAGGTMEIVEDKVTGLLHPIGREGIPVLAENMLYLVSNPSAREKMGARGRQLVQDKYLKHHMYEKFAQVLVKCVKIN</sequence>
<feature type="compositionally biased region" description="Low complexity" evidence="2">
    <location>
        <begin position="24"/>
        <end position="40"/>
    </location>
</feature>
<feature type="compositionally biased region" description="Polar residues" evidence="2">
    <location>
        <begin position="494"/>
        <end position="522"/>
    </location>
</feature>
<dbReference type="Pfam" id="PF16994">
    <property type="entry name" value="Glyco_trans_4_5"/>
    <property type="match status" value="1"/>
</dbReference>
<dbReference type="EMBL" id="LSRQ01001488">
    <property type="protein sequence ID" value="OAY77629.1"/>
    <property type="molecule type" value="Genomic_DNA"/>
</dbReference>
<feature type="domain" description="Glycosyl transferase family 1" evidence="3">
    <location>
        <begin position="601"/>
        <end position="699"/>
    </location>
</feature>
<protein>
    <recommendedName>
        <fullName evidence="3">Glycosyl transferase family 1 domain-containing protein</fullName>
    </recommendedName>
</protein>
<dbReference type="SUPFAM" id="SSF53756">
    <property type="entry name" value="UDP-Glycosyltransferase/glycogen phosphorylase"/>
    <property type="match status" value="1"/>
</dbReference>
<proteinExistence type="predicted"/>
<evidence type="ECO:0000259" key="3">
    <source>
        <dbReference type="Pfam" id="PF00534"/>
    </source>
</evidence>
<feature type="region of interest" description="Disordered" evidence="2">
    <location>
        <begin position="135"/>
        <end position="198"/>
    </location>
</feature>
<dbReference type="InterPro" id="IPR041693">
    <property type="entry name" value="Glyco_trans_4_5"/>
</dbReference>